<comment type="caution">
    <text evidence="2">The sequence shown here is derived from an EMBL/GenBank/DDBJ whole genome shotgun (WGS) entry which is preliminary data.</text>
</comment>
<evidence type="ECO:0000256" key="1">
    <source>
        <dbReference type="SAM" id="MobiDB-lite"/>
    </source>
</evidence>
<name>A0A9Q1MGF7_9SOLA</name>
<gene>
    <name evidence="2" type="ORF">K7X08_004000</name>
</gene>
<keyword evidence="3" id="KW-1185">Reference proteome</keyword>
<protein>
    <submittedName>
        <fullName evidence="2">Uncharacterized protein</fullName>
    </submittedName>
</protein>
<proteinExistence type="predicted"/>
<dbReference type="Proteomes" id="UP001152561">
    <property type="component" value="Unassembled WGS sequence"/>
</dbReference>
<feature type="region of interest" description="Disordered" evidence="1">
    <location>
        <begin position="1"/>
        <end position="129"/>
    </location>
</feature>
<sequence length="129" mass="14262">MNKESSHRNWPLYKSGAKSNLGVSSSIQAVKSLDPSGNQQVQLSGKQVVEHTAPLTGASNGTVRKIAGMKDETVEQMQDNQQQRRRRRPRRFVQEWKSKPAEPETTKMVTGIPANPVAVGQPADKARDK</sequence>
<evidence type="ECO:0000313" key="2">
    <source>
        <dbReference type="EMBL" id="KAJ8559942.1"/>
    </source>
</evidence>
<feature type="compositionally biased region" description="Basic and acidic residues" evidence="1">
    <location>
        <begin position="92"/>
        <end position="105"/>
    </location>
</feature>
<feature type="compositionally biased region" description="Polar residues" evidence="1">
    <location>
        <begin position="17"/>
        <end position="45"/>
    </location>
</feature>
<dbReference type="EMBL" id="JAJAGQ010000006">
    <property type="protein sequence ID" value="KAJ8559942.1"/>
    <property type="molecule type" value="Genomic_DNA"/>
</dbReference>
<evidence type="ECO:0000313" key="3">
    <source>
        <dbReference type="Proteomes" id="UP001152561"/>
    </source>
</evidence>
<organism evidence="2 3">
    <name type="scientific">Anisodus acutangulus</name>
    <dbReference type="NCBI Taxonomy" id="402998"/>
    <lineage>
        <taxon>Eukaryota</taxon>
        <taxon>Viridiplantae</taxon>
        <taxon>Streptophyta</taxon>
        <taxon>Embryophyta</taxon>
        <taxon>Tracheophyta</taxon>
        <taxon>Spermatophyta</taxon>
        <taxon>Magnoliopsida</taxon>
        <taxon>eudicotyledons</taxon>
        <taxon>Gunneridae</taxon>
        <taxon>Pentapetalae</taxon>
        <taxon>asterids</taxon>
        <taxon>lamiids</taxon>
        <taxon>Solanales</taxon>
        <taxon>Solanaceae</taxon>
        <taxon>Solanoideae</taxon>
        <taxon>Hyoscyameae</taxon>
        <taxon>Anisodus</taxon>
    </lineage>
</organism>
<reference evidence="3" key="1">
    <citation type="journal article" date="2023" name="Proc. Natl. Acad. Sci. U.S.A.">
        <title>Genomic and structural basis for evolution of tropane alkaloid biosynthesis.</title>
        <authorList>
            <person name="Wanga Y.-J."/>
            <person name="Taina T."/>
            <person name="Yua J.-Y."/>
            <person name="Lia J."/>
            <person name="Xua B."/>
            <person name="Chenc J."/>
            <person name="D'Auriad J.C."/>
            <person name="Huanga J.-P."/>
            <person name="Huanga S.-X."/>
        </authorList>
    </citation>
    <scope>NUCLEOTIDE SEQUENCE [LARGE SCALE GENOMIC DNA]</scope>
    <source>
        <strain evidence="3">cv. KIB-2019</strain>
    </source>
</reference>
<dbReference type="AlphaFoldDB" id="A0A9Q1MGF7"/>
<accession>A0A9Q1MGF7</accession>